<keyword evidence="1" id="KW-0805">Transcription regulation</keyword>
<dbReference type="RefSeq" id="WP_112741806.1">
    <property type="nucleotide sequence ID" value="NZ_CP030241.1"/>
</dbReference>
<dbReference type="Proteomes" id="UP001163632">
    <property type="component" value="Chromosome"/>
</dbReference>
<dbReference type="InterPro" id="IPR015927">
    <property type="entry name" value="Peptidase_S24_S26A/B/C"/>
</dbReference>
<evidence type="ECO:0000256" key="2">
    <source>
        <dbReference type="ARBA" id="ARBA00023125"/>
    </source>
</evidence>
<name>A0AAQ2T336_MORBO</name>
<evidence type="ECO:0000313" key="6">
    <source>
        <dbReference type="EMBL" id="UZA52097.1"/>
    </source>
</evidence>
<dbReference type="InterPro" id="IPR039418">
    <property type="entry name" value="LexA-like"/>
</dbReference>
<dbReference type="Gene3D" id="2.10.109.10">
    <property type="entry name" value="Umud Fragment, subunit A"/>
    <property type="match status" value="1"/>
</dbReference>
<evidence type="ECO:0000313" key="5">
    <source>
        <dbReference type="EMBL" id="UZA02703.1"/>
    </source>
</evidence>
<dbReference type="Proteomes" id="UP001163283">
    <property type="component" value="Chromosome"/>
</dbReference>
<protein>
    <submittedName>
        <fullName evidence="6">XRE family transcriptional regulator</fullName>
    </submittedName>
</protein>
<organism evidence="6 7">
    <name type="scientific">Moraxella bovis</name>
    <dbReference type="NCBI Taxonomy" id="476"/>
    <lineage>
        <taxon>Bacteria</taxon>
        <taxon>Pseudomonadati</taxon>
        <taxon>Pseudomonadota</taxon>
        <taxon>Gammaproteobacteria</taxon>
        <taxon>Moraxellales</taxon>
        <taxon>Moraxellaceae</taxon>
        <taxon>Moraxella</taxon>
    </lineage>
</organism>
<dbReference type="InterPro" id="IPR036286">
    <property type="entry name" value="LexA/Signal_pep-like_sf"/>
</dbReference>
<dbReference type="InterPro" id="IPR001387">
    <property type="entry name" value="Cro/C1-type_HTH"/>
</dbReference>
<feature type="domain" description="HTH cro/C1-type" evidence="4">
    <location>
        <begin position="10"/>
        <end position="64"/>
    </location>
</feature>
<dbReference type="Pfam" id="PF00717">
    <property type="entry name" value="Peptidase_S24"/>
    <property type="match status" value="1"/>
</dbReference>
<dbReference type="EMBL" id="CP087781">
    <property type="protein sequence ID" value="UZA52097.1"/>
    <property type="molecule type" value="Genomic_DNA"/>
</dbReference>
<dbReference type="EMBL" id="CP087830">
    <property type="protein sequence ID" value="UZA02703.1"/>
    <property type="molecule type" value="Genomic_DNA"/>
</dbReference>
<evidence type="ECO:0000313" key="7">
    <source>
        <dbReference type="Proteomes" id="UP001163283"/>
    </source>
</evidence>
<dbReference type="InterPro" id="IPR010982">
    <property type="entry name" value="Lambda_DNA-bd_dom_sf"/>
</dbReference>
<dbReference type="SUPFAM" id="SSF51306">
    <property type="entry name" value="LexA/Signal peptidase"/>
    <property type="match status" value="1"/>
</dbReference>
<sequence length="222" mass="24880">MKRTQIGERLRSAREQAGFSRDSACVKIGVSRTTLQQWENGATEASIEALGKLAKLYKTSPQFLIFGEITSPLIDSNSDEEYEDVLVYDVLASAGVGSAVFEENVSCRLKFPSWWFTERRLSPAKVVGLYTKGDSMEPTIPDNSLLLLDRSQTHISDGKIYVVRADDELYVKRIKRIIGGGIELISDNPDYKTRELDKSRLSNQGFFEVMGQVVHIGIDLPR</sequence>
<keyword evidence="2" id="KW-0238">DNA-binding</keyword>
<dbReference type="Pfam" id="PF01381">
    <property type="entry name" value="HTH_3"/>
    <property type="match status" value="1"/>
</dbReference>
<keyword evidence="8" id="KW-1185">Reference proteome</keyword>
<keyword evidence="3" id="KW-0804">Transcription</keyword>
<evidence type="ECO:0000313" key="8">
    <source>
        <dbReference type="Proteomes" id="UP001163632"/>
    </source>
</evidence>
<dbReference type="PANTHER" id="PTHR40661:SF3">
    <property type="entry name" value="FELS-1 PROPHAGE TRANSCRIPTIONAL REGULATOR"/>
    <property type="match status" value="1"/>
</dbReference>
<evidence type="ECO:0000259" key="4">
    <source>
        <dbReference type="PROSITE" id="PS50943"/>
    </source>
</evidence>
<gene>
    <name evidence="5" type="ORF">LP092_12235</name>
    <name evidence="6" type="ORF">LP129_02775</name>
</gene>
<dbReference type="PANTHER" id="PTHR40661">
    <property type="match status" value="1"/>
</dbReference>
<dbReference type="CDD" id="cd06529">
    <property type="entry name" value="S24_LexA-like"/>
    <property type="match status" value="1"/>
</dbReference>
<evidence type="ECO:0000256" key="3">
    <source>
        <dbReference type="ARBA" id="ARBA00023163"/>
    </source>
</evidence>
<proteinExistence type="predicted"/>
<evidence type="ECO:0000256" key="1">
    <source>
        <dbReference type="ARBA" id="ARBA00023015"/>
    </source>
</evidence>
<dbReference type="SUPFAM" id="SSF47413">
    <property type="entry name" value="lambda repressor-like DNA-binding domains"/>
    <property type="match status" value="1"/>
</dbReference>
<dbReference type="KEGG" id="mboi:DQF64_02375"/>
<reference evidence="6 7" key="1">
    <citation type="journal article" date="2022" name="BMC Microbiol.">
        <title>Whole genome sequencing of Moraxella bovis strains from North America reveals two genotypes with different genetic determinants.</title>
        <authorList>
            <person name="Wynn E.L."/>
            <person name="Hille M.M."/>
            <person name="Loy J.D."/>
            <person name="Schuller G."/>
            <person name="Kuhn K.L."/>
            <person name="Dickey A.M."/>
            <person name="Bono J.L."/>
            <person name="Clawson M.L."/>
        </authorList>
    </citation>
    <scope>NUCLEOTIDE SEQUENCE [LARGE SCALE GENOMIC DNA]</scope>
    <source>
        <strain evidence="5">SAM102599</strain>
        <strain evidence="6 7">SAM57978</strain>
    </source>
</reference>
<dbReference type="PROSITE" id="PS50943">
    <property type="entry name" value="HTH_CROC1"/>
    <property type="match status" value="1"/>
</dbReference>
<accession>A0AAQ2T336</accession>
<dbReference type="CDD" id="cd00093">
    <property type="entry name" value="HTH_XRE"/>
    <property type="match status" value="1"/>
</dbReference>
<dbReference type="Gene3D" id="1.10.260.40">
    <property type="entry name" value="lambda repressor-like DNA-binding domains"/>
    <property type="match status" value="1"/>
</dbReference>
<dbReference type="SMART" id="SM00530">
    <property type="entry name" value="HTH_XRE"/>
    <property type="match status" value="1"/>
</dbReference>
<dbReference type="GeneID" id="77187684"/>
<dbReference type="AlphaFoldDB" id="A0AAQ2T336"/>
<dbReference type="GO" id="GO:0003677">
    <property type="term" value="F:DNA binding"/>
    <property type="evidence" value="ECO:0007669"/>
    <property type="project" value="UniProtKB-KW"/>
</dbReference>